<dbReference type="EMBL" id="LCHP01000004">
    <property type="protein sequence ID" value="KKT36706.1"/>
    <property type="molecule type" value="Genomic_DNA"/>
</dbReference>
<organism evidence="4 5">
    <name type="scientific">Candidatus Nomurabacteria bacterium GW2011_GWB1_44_12</name>
    <dbReference type="NCBI Taxonomy" id="1618748"/>
    <lineage>
        <taxon>Bacteria</taxon>
        <taxon>Candidatus Nomuraibacteriota</taxon>
    </lineage>
</organism>
<dbReference type="SUPFAM" id="SSF52172">
    <property type="entry name" value="CheY-like"/>
    <property type="match status" value="1"/>
</dbReference>
<evidence type="ECO:0000256" key="2">
    <source>
        <dbReference type="PROSITE-ProRule" id="PRU00169"/>
    </source>
</evidence>
<dbReference type="PANTHER" id="PTHR44591:SF3">
    <property type="entry name" value="RESPONSE REGULATORY DOMAIN-CONTAINING PROTEIN"/>
    <property type="match status" value="1"/>
</dbReference>
<dbReference type="Pfam" id="PF00072">
    <property type="entry name" value="Response_reg"/>
    <property type="match status" value="1"/>
</dbReference>
<accession>A0A837IAK1</accession>
<gene>
    <name evidence="4" type="ORF">UW25_C0004G0034</name>
</gene>
<evidence type="ECO:0000256" key="1">
    <source>
        <dbReference type="ARBA" id="ARBA00022553"/>
    </source>
</evidence>
<dbReference type="GO" id="GO:0000160">
    <property type="term" value="P:phosphorelay signal transduction system"/>
    <property type="evidence" value="ECO:0007669"/>
    <property type="project" value="InterPro"/>
</dbReference>
<dbReference type="InterPro" id="IPR050595">
    <property type="entry name" value="Bact_response_regulator"/>
</dbReference>
<comment type="caution">
    <text evidence="2">Lacks conserved residue(s) required for the propagation of feature annotation.</text>
</comment>
<dbReference type="PANTHER" id="PTHR44591">
    <property type="entry name" value="STRESS RESPONSE REGULATOR PROTEIN 1"/>
    <property type="match status" value="1"/>
</dbReference>
<dbReference type="Proteomes" id="UP000033815">
    <property type="component" value="Unassembled WGS sequence"/>
</dbReference>
<evidence type="ECO:0000313" key="4">
    <source>
        <dbReference type="EMBL" id="KKT36706.1"/>
    </source>
</evidence>
<sequence>MEAQKKKILLIDDNEIVRLMFSNVFWLHGLDDKYELNTVGTTDEAFVFIDNTSTRPDIIFTGLVMPFTKDGKKETSAEAGFSLLRRIKGDQATQSIRVVIFSGYNEEEYRAQAMSLGAEMYLQKGENMPQDLIQIIRSFDNS</sequence>
<dbReference type="AlphaFoldDB" id="A0A837IAK1"/>
<dbReference type="Gene3D" id="3.40.50.2300">
    <property type="match status" value="1"/>
</dbReference>
<keyword evidence="1" id="KW-0597">Phosphoprotein</keyword>
<dbReference type="SMART" id="SM00448">
    <property type="entry name" value="REC"/>
    <property type="match status" value="1"/>
</dbReference>
<dbReference type="PROSITE" id="PS50110">
    <property type="entry name" value="RESPONSE_REGULATORY"/>
    <property type="match status" value="1"/>
</dbReference>
<protein>
    <recommendedName>
        <fullName evidence="3">Response regulatory domain-containing protein</fullName>
    </recommendedName>
</protein>
<evidence type="ECO:0000313" key="5">
    <source>
        <dbReference type="Proteomes" id="UP000033815"/>
    </source>
</evidence>
<name>A0A837IAK1_9BACT</name>
<comment type="caution">
    <text evidence="4">The sequence shown here is derived from an EMBL/GenBank/DDBJ whole genome shotgun (WGS) entry which is preliminary data.</text>
</comment>
<evidence type="ECO:0000259" key="3">
    <source>
        <dbReference type="PROSITE" id="PS50110"/>
    </source>
</evidence>
<feature type="domain" description="Response regulatory" evidence="3">
    <location>
        <begin position="7"/>
        <end position="139"/>
    </location>
</feature>
<proteinExistence type="predicted"/>
<dbReference type="CDD" id="cd00156">
    <property type="entry name" value="REC"/>
    <property type="match status" value="1"/>
</dbReference>
<reference evidence="4 5" key="1">
    <citation type="journal article" date="2015" name="Nature">
        <title>rRNA introns, odd ribosomes, and small enigmatic genomes across a large radiation of phyla.</title>
        <authorList>
            <person name="Brown C.T."/>
            <person name="Hug L.A."/>
            <person name="Thomas B.C."/>
            <person name="Sharon I."/>
            <person name="Castelle C.J."/>
            <person name="Singh A."/>
            <person name="Wilkins M.J."/>
            <person name="Williams K.H."/>
            <person name="Banfield J.F."/>
        </authorList>
    </citation>
    <scope>NUCLEOTIDE SEQUENCE [LARGE SCALE GENOMIC DNA]</scope>
</reference>
<dbReference type="InterPro" id="IPR011006">
    <property type="entry name" value="CheY-like_superfamily"/>
</dbReference>
<dbReference type="InterPro" id="IPR001789">
    <property type="entry name" value="Sig_transdc_resp-reg_receiver"/>
</dbReference>